<keyword evidence="4 7" id="KW-1133">Transmembrane helix</keyword>
<gene>
    <name evidence="9" type="ORF">AMTR_s00090p00052160</name>
</gene>
<keyword evidence="2" id="KW-0597">Phosphoprotein</keyword>
<dbReference type="GO" id="GO:0034399">
    <property type="term" value="C:nuclear periphery"/>
    <property type="evidence" value="ECO:0000318"/>
    <property type="project" value="GO_Central"/>
</dbReference>
<dbReference type="HOGENOM" id="CLU_042619_0_0_1"/>
<protein>
    <recommendedName>
        <fullName evidence="8">Man1/Src1-like C-terminal domain-containing protein</fullName>
    </recommendedName>
</protein>
<dbReference type="Gramene" id="ERN01613">
    <property type="protein sequence ID" value="ERN01613"/>
    <property type="gene ID" value="AMTR_s00090p00052160"/>
</dbReference>
<accession>W1P105</accession>
<dbReference type="OMA" id="WVPENDV"/>
<evidence type="ECO:0000313" key="9">
    <source>
        <dbReference type="EMBL" id="ERN01613.1"/>
    </source>
</evidence>
<dbReference type="GO" id="GO:0003682">
    <property type="term" value="F:chromatin binding"/>
    <property type="evidence" value="ECO:0007669"/>
    <property type="project" value="InterPro"/>
</dbReference>
<evidence type="ECO:0000256" key="3">
    <source>
        <dbReference type="ARBA" id="ARBA00022692"/>
    </source>
</evidence>
<dbReference type="Pfam" id="PF09402">
    <property type="entry name" value="MSC"/>
    <property type="match status" value="1"/>
</dbReference>
<evidence type="ECO:0000256" key="2">
    <source>
        <dbReference type="ARBA" id="ARBA00022553"/>
    </source>
</evidence>
<evidence type="ECO:0000259" key="8">
    <source>
        <dbReference type="Pfam" id="PF09402"/>
    </source>
</evidence>
<feature type="domain" description="Man1/Src1-like C-terminal" evidence="8">
    <location>
        <begin position="66"/>
        <end position="319"/>
    </location>
</feature>
<dbReference type="eggNOG" id="ENOG502QSU0">
    <property type="taxonomic scope" value="Eukaryota"/>
</dbReference>
<dbReference type="GO" id="GO:0005637">
    <property type="term" value="C:nuclear inner membrane"/>
    <property type="evidence" value="ECO:0000318"/>
    <property type="project" value="GO_Central"/>
</dbReference>
<dbReference type="STRING" id="13333.W1P105"/>
<evidence type="ECO:0000256" key="6">
    <source>
        <dbReference type="ARBA" id="ARBA00023242"/>
    </source>
</evidence>
<name>W1P105_AMBTC</name>
<dbReference type="GO" id="GO:0071763">
    <property type="term" value="P:nuclear membrane organization"/>
    <property type="evidence" value="ECO:0000318"/>
    <property type="project" value="GO_Central"/>
</dbReference>
<evidence type="ECO:0000256" key="7">
    <source>
        <dbReference type="SAM" id="Phobius"/>
    </source>
</evidence>
<dbReference type="InterPro" id="IPR044780">
    <property type="entry name" value="Heh2/Src1"/>
</dbReference>
<dbReference type="InterPro" id="IPR041885">
    <property type="entry name" value="MAN1_winged_helix_dom"/>
</dbReference>
<dbReference type="PANTHER" id="PTHR47808">
    <property type="entry name" value="INNER NUCLEAR MEMBRANE PROTEIN HEH2-RELATED"/>
    <property type="match status" value="1"/>
</dbReference>
<dbReference type="EMBL" id="KI394757">
    <property type="protein sequence ID" value="ERN01613.1"/>
    <property type="molecule type" value="Genomic_DNA"/>
</dbReference>
<evidence type="ECO:0000313" key="10">
    <source>
        <dbReference type="Proteomes" id="UP000017836"/>
    </source>
</evidence>
<dbReference type="InterPro" id="IPR018996">
    <property type="entry name" value="Man1/Src1-like_C"/>
</dbReference>
<dbReference type="Gene3D" id="1.10.10.1180">
    <property type="entry name" value="MAN1, winged-helix domain"/>
    <property type="match status" value="1"/>
</dbReference>
<evidence type="ECO:0000256" key="1">
    <source>
        <dbReference type="ARBA" id="ARBA00004540"/>
    </source>
</evidence>
<evidence type="ECO:0000256" key="4">
    <source>
        <dbReference type="ARBA" id="ARBA00022989"/>
    </source>
</evidence>
<dbReference type="Proteomes" id="UP000017836">
    <property type="component" value="Unassembled WGS sequence"/>
</dbReference>
<sequence>MKRSRASSSSSSISDLLPSTKEQFLQLLGVAAIAVSVAMSCNYFLNYSSLTITLPFCDNGADSSDFCEPCPSNGLCSEGKLSCIDGYRKHGRLCIEDGELNETAKRLSKMVELQACGSYAHFLCHGTGAIWFQEEEILRSVWESNLKVNYGIDSHILEHTIQKVREIVESSFDIKTSPDGMRELKCPDWLAEQYKPLPCILRIWFLNHIHYILPISLLLVAFVRLLWRVHMHRKLSTRAEQIYEQVCEALEENAVMVKNSRGDCGAWVVASRLRDHLLLPNERKNASLWKKVGELVQEDSRIDRYPLLIKGETKIVWEWQVGQDQLVRFGLRKLADPDIELDILWFDVGCKVPPVQDPQLDYCDDWFLFRGGLSTFKDENNTKSEQDETF</sequence>
<comment type="subcellular location">
    <subcellularLocation>
        <location evidence="1">Nucleus inner membrane</location>
    </subcellularLocation>
</comment>
<feature type="transmembrane region" description="Helical" evidence="7">
    <location>
        <begin position="24"/>
        <end position="45"/>
    </location>
</feature>
<keyword evidence="6" id="KW-0539">Nucleus</keyword>
<proteinExistence type="predicted"/>
<feature type="transmembrane region" description="Helical" evidence="7">
    <location>
        <begin position="208"/>
        <end position="227"/>
    </location>
</feature>
<keyword evidence="10" id="KW-1185">Reference proteome</keyword>
<dbReference type="PANTHER" id="PTHR47808:SF2">
    <property type="entry name" value="LEM DOMAIN-CONTAINING PROTEIN 2"/>
    <property type="match status" value="1"/>
</dbReference>
<dbReference type="AlphaFoldDB" id="W1P105"/>
<keyword evidence="5 7" id="KW-0472">Membrane</keyword>
<evidence type="ECO:0000256" key="5">
    <source>
        <dbReference type="ARBA" id="ARBA00023136"/>
    </source>
</evidence>
<keyword evidence="3 7" id="KW-0812">Transmembrane</keyword>
<organism evidence="9 10">
    <name type="scientific">Amborella trichopoda</name>
    <dbReference type="NCBI Taxonomy" id="13333"/>
    <lineage>
        <taxon>Eukaryota</taxon>
        <taxon>Viridiplantae</taxon>
        <taxon>Streptophyta</taxon>
        <taxon>Embryophyta</taxon>
        <taxon>Tracheophyta</taxon>
        <taxon>Spermatophyta</taxon>
        <taxon>Magnoliopsida</taxon>
        <taxon>Amborellales</taxon>
        <taxon>Amborellaceae</taxon>
        <taxon>Amborella</taxon>
    </lineage>
</organism>
<reference evidence="10" key="1">
    <citation type="journal article" date="2013" name="Science">
        <title>The Amborella genome and the evolution of flowering plants.</title>
        <authorList>
            <consortium name="Amborella Genome Project"/>
        </authorList>
    </citation>
    <scope>NUCLEOTIDE SEQUENCE [LARGE SCALE GENOMIC DNA]</scope>
</reference>